<organism evidence="1 2">
    <name type="scientific">Capnocytophaga cynodegmi</name>
    <dbReference type="NCBI Taxonomy" id="28189"/>
    <lineage>
        <taxon>Bacteria</taxon>
        <taxon>Pseudomonadati</taxon>
        <taxon>Bacteroidota</taxon>
        <taxon>Flavobacteriia</taxon>
        <taxon>Flavobacteriales</taxon>
        <taxon>Flavobacteriaceae</taxon>
        <taxon>Capnocytophaga</taxon>
    </lineage>
</organism>
<name>A0A0B7HHW4_9FLAO</name>
<accession>A0A0B7HHW4</accession>
<evidence type="ECO:0000313" key="1">
    <source>
        <dbReference type="EMBL" id="CEN37138.1"/>
    </source>
</evidence>
<dbReference type="AlphaFoldDB" id="A0A0B7HHW4"/>
<sequence length="54" mass="6141">MAIRATTNANIIYTIIDLTKYKAYSNKTTNTITPTARSIPLAIILEFIFFNFLL</sequence>
<protein>
    <submittedName>
        <fullName evidence="1">Uncharacterized protein</fullName>
    </submittedName>
</protein>
<evidence type="ECO:0000313" key="2">
    <source>
        <dbReference type="Proteomes" id="UP000038055"/>
    </source>
</evidence>
<proteinExistence type="predicted"/>
<dbReference type="EMBL" id="CDOD01000034">
    <property type="protein sequence ID" value="CEN37138.1"/>
    <property type="molecule type" value="Genomic_DNA"/>
</dbReference>
<reference evidence="2" key="1">
    <citation type="submission" date="2015-01" db="EMBL/GenBank/DDBJ databases">
        <authorList>
            <person name="MANFREDI Pablo"/>
        </authorList>
    </citation>
    <scope>NUCLEOTIDE SEQUENCE [LARGE SCALE GENOMIC DNA]</scope>
    <source>
        <strain evidence="2">Ccyn2B</strain>
    </source>
</reference>
<dbReference type="Proteomes" id="UP000038055">
    <property type="component" value="Unassembled WGS sequence"/>
</dbReference>
<gene>
    <name evidence="1" type="ORF">CCYN2B_40021</name>
</gene>
<keyword evidence="2" id="KW-1185">Reference proteome</keyword>